<dbReference type="AlphaFoldDB" id="A0A2M7XB41"/>
<keyword evidence="6 8" id="KW-0030">Aminoacyl-tRNA synthetase</keyword>
<feature type="domain" description="DALR anticodon binding" evidence="10">
    <location>
        <begin position="453"/>
        <end position="567"/>
    </location>
</feature>
<evidence type="ECO:0000259" key="10">
    <source>
        <dbReference type="SMART" id="SM00836"/>
    </source>
</evidence>
<dbReference type="InterPro" id="IPR036695">
    <property type="entry name" value="Arg-tRNA-synth_N_sf"/>
</dbReference>
<dbReference type="SUPFAM" id="SSF55190">
    <property type="entry name" value="Arginyl-tRNA synthetase (ArgRS), N-terminal 'additional' domain"/>
    <property type="match status" value="1"/>
</dbReference>
<dbReference type="SMART" id="SM01016">
    <property type="entry name" value="Arg_tRNA_synt_N"/>
    <property type="match status" value="1"/>
</dbReference>
<dbReference type="InterPro" id="IPR008909">
    <property type="entry name" value="DALR_anticod-bd"/>
</dbReference>
<dbReference type="SUPFAM" id="SSF52374">
    <property type="entry name" value="Nucleotidylyl transferase"/>
    <property type="match status" value="1"/>
</dbReference>
<comment type="caution">
    <text evidence="12">The sequence shown here is derived from an EMBL/GenBank/DDBJ whole genome shotgun (WGS) entry which is preliminary data.</text>
</comment>
<organism evidence="12 13">
    <name type="scientific">Candidatus Uhrbacteria bacterium CG_4_9_14_3_um_filter_50_9</name>
    <dbReference type="NCBI Taxonomy" id="1975035"/>
    <lineage>
        <taxon>Bacteria</taxon>
        <taxon>Candidatus Uhriibacteriota</taxon>
    </lineage>
</organism>
<sequence>MYVLQQAKQQVLTELKQAVKGLSPTQADLATPPDPSMGDIAFPCFALAKQMKQAPDEIAREIAAKIGSKGFIERVNAVGPYVNFIFSNATFGSSVLGEIQKLGKAYGVSTVGEEKRVMVEYANLNSHKDVHIGHLRNLFVGQMAVEVLKMNGYDVVPVAYINDLGVHVAKSVWAMKKYHGEEQVPKEDRIKFLREVYVEANAKLEEDPSLKEEVSQVFLELENQRGEDVARWKETRDWSIDYLRDVYDELGLTLEHWYFESDLILKTKKIIDQLIEDGLAVESEGAWIVDLRDEDLGVNLLIKSDGTLLYNAKDLGLAMKKEEDYHPLRSIYVVDMRQSHALKQLFATLKRMEFDRELIHLAYDFVTLSDGAMAARKGNVVRYEVFRDEMIARAHAETRERHEDWSLKKVNTVSRAVAFAAIRFGMLKQDLEKSIVFDLEQAMSFEGYTGPYLLYTYARIQRLFTKVKKIKLDYAATKLTEPSAHDLMILLSSYPEVVFSIGQTLQLSRLPQYLFDLAKTFSAFYNDVPIATAEPEIAAQRLALSEAVQQVLENGMELMGITPVDEM</sequence>
<dbReference type="PANTHER" id="PTHR11956">
    <property type="entry name" value="ARGINYL-TRNA SYNTHETASE"/>
    <property type="match status" value="1"/>
</dbReference>
<comment type="similarity">
    <text evidence="1 8 9">Belongs to the class-I aminoacyl-tRNA synthetase family.</text>
</comment>
<dbReference type="EC" id="6.1.1.19" evidence="8"/>
<keyword evidence="4 8" id="KW-0067">ATP-binding</keyword>
<comment type="catalytic activity">
    <reaction evidence="7 8">
        <text>tRNA(Arg) + L-arginine + ATP = L-arginyl-tRNA(Arg) + AMP + diphosphate</text>
        <dbReference type="Rhea" id="RHEA:20301"/>
        <dbReference type="Rhea" id="RHEA-COMP:9658"/>
        <dbReference type="Rhea" id="RHEA-COMP:9673"/>
        <dbReference type="ChEBI" id="CHEBI:30616"/>
        <dbReference type="ChEBI" id="CHEBI:32682"/>
        <dbReference type="ChEBI" id="CHEBI:33019"/>
        <dbReference type="ChEBI" id="CHEBI:78442"/>
        <dbReference type="ChEBI" id="CHEBI:78513"/>
        <dbReference type="ChEBI" id="CHEBI:456215"/>
        <dbReference type="EC" id="6.1.1.19"/>
    </reaction>
</comment>
<dbReference type="FunFam" id="1.10.730.10:FF:000006">
    <property type="entry name" value="Arginyl-tRNA synthetase 2, mitochondrial"/>
    <property type="match status" value="1"/>
</dbReference>
<gene>
    <name evidence="8 12" type="primary">argS</name>
    <name evidence="12" type="ORF">CO174_04580</name>
</gene>
<comment type="caution">
    <text evidence="8">Lacks conserved residue(s) required for the propagation of feature annotation.</text>
</comment>
<dbReference type="InterPro" id="IPR009080">
    <property type="entry name" value="tRNAsynth_Ia_anticodon-bd"/>
</dbReference>
<dbReference type="GO" id="GO:0005737">
    <property type="term" value="C:cytoplasm"/>
    <property type="evidence" value="ECO:0007669"/>
    <property type="project" value="UniProtKB-SubCell"/>
</dbReference>
<evidence type="ECO:0000256" key="2">
    <source>
        <dbReference type="ARBA" id="ARBA00022598"/>
    </source>
</evidence>
<evidence type="ECO:0000259" key="11">
    <source>
        <dbReference type="SMART" id="SM01016"/>
    </source>
</evidence>
<dbReference type="Pfam" id="PF05746">
    <property type="entry name" value="DALR_1"/>
    <property type="match status" value="1"/>
</dbReference>
<evidence type="ECO:0000313" key="13">
    <source>
        <dbReference type="Proteomes" id="UP000229385"/>
    </source>
</evidence>
<dbReference type="Proteomes" id="UP000229385">
    <property type="component" value="Unassembled WGS sequence"/>
</dbReference>
<keyword evidence="8" id="KW-0963">Cytoplasm</keyword>
<dbReference type="InterPro" id="IPR001278">
    <property type="entry name" value="Arg-tRNA-ligase"/>
</dbReference>
<evidence type="ECO:0000256" key="3">
    <source>
        <dbReference type="ARBA" id="ARBA00022741"/>
    </source>
</evidence>
<evidence type="ECO:0000256" key="4">
    <source>
        <dbReference type="ARBA" id="ARBA00022840"/>
    </source>
</evidence>
<evidence type="ECO:0000256" key="1">
    <source>
        <dbReference type="ARBA" id="ARBA00005594"/>
    </source>
</evidence>
<dbReference type="EMBL" id="PFWU01000049">
    <property type="protein sequence ID" value="PJA45085.1"/>
    <property type="molecule type" value="Genomic_DNA"/>
</dbReference>
<proteinExistence type="inferred from homology"/>
<evidence type="ECO:0000256" key="9">
    <source>
        <dbReference type="RuleBase" id="RU363038"/>
    </source>
</evidence>
<protein>
    <recommendedName>
        <fullName evidence="8">Arginine--tRNA ligase</fullName>
        <ecNumber evidence="8">6.1.1.19</ecNumber>
    </recommendedName>
    <alternativeName>
        <fullName evidence="8">Arginyl-tRNA synthetase</fullName>
        <shortName evidence="8">ArgRS</shortName>
    </alternativeName>
</protein>
<evidence type="ECO:0000256" key="5">
    <source>
        <dbReference type="ARBA" id="ARBA00022917"/>
    </source>
</evidence>
<dbReference type="Gene3D" id="1.10.730.10">
    <property type="entry name" value="Isoleucyl-tRNA Synthetase, Domain 1"/>
    <property type="match status" value="1"/>
</dbReference>
<evidence type="ECO:0000256" key="6">
    <source>
        <dbReference type="ARBA" id="ARBA00023146"/>
    </source>
</evidence>
<dbReference type="InterPro" id="IPR014729">
    <property type="entry name" value="Rossmann-like_a/b/a_fold"/>
</dbReference>
<dbReference type="Gene3D" id="3.40.50.620">
    <property type="entry name" value="HUPs"/>
    <property type="match status" value="1"/>
</dbReference>
<keyword evidence="2 8" id="KW-0436">Ligase</keyword>
<reference evidence="13" key="1">
    <citation type="submission" date="2017-09" db="EMBL/GenBank/DDBJ databases">
        <title>Depth-based differentiation of microbial function through sediment-hosted aquifers and enrichment of novel symbionts in the deep terrestrial subsurface.</title>
        <authorList>
            <person name="Probst A.J."/>
            <person name="Ladd B."/>
            <person name="Jarett J.K."/>
            <person name="Geller-Mcgrath D.E."/>
            <person name="Sieber C.M.K."/>
            <person name="Emerson J.B."/>
            <person name="Anantharaman K."/>
            <person name="Thomas B.C."/>
            <person name="Malmstrom R."/>
            <person name="Stieglmeier M."/>
            <person name="Klingl A."/>
            <person name="Woyke T."/>
            <person name="Ryan C.M."/>
            <person name="Banfield J.F."/>
        </authorList>
    </citation>
    <scope>NUCLEOTIDE SEQUENCE [LARGE SCALE GENOMIC DNA]</scope>
</reference>
<dbReference type="InterPro" id="IPR035684">
    <property type="entry name" value="ArgRS_core"/>
</dbReference>
<dbReference type="HAMAP" id="MF_00123">
    <property type="entry name" value="Arg_tRNA_synth"/>
    <property type="match status" value="1"/>
</dbReference>
<dbReference type="SUPFAM" id="SSF47323">
    <property type="entry name" value="Anticodon-binding domain of a subclass of class I aminoacyl-tRNA synthetases"/>
    <property type="match status" value="1"/>
</dbReference>
<dbReference type="PANTHER" id="PTHR11956:SF5">
    <property type="entry name" value="ARGININE--TRNA LIGASE, CYTOPLASMIC"/>
    <property type="match status" value="1"/>
</dbReference>
<keyword evidence="3 8" id="KW-0547">Nucleotide-binding</keyword>
<name>A0A2M7XB41_9BACT</name>
<feature type="domain" description="Arginyl tRNA synthetase N-terminal" evidence="11">
    <location>
        <begin position="5"/>
        <end position="86"/>
    </location>
</feature>
<comment type="subcellular location">
    <subcellularLocation>
        <location evidence="8">Cytoplasm</location>
    </subcellularLocation>
</comment>
<evidence type="ECO:0000256" key="8">
    <source>
        <dbReference type="HAMAP-Rule" id="MF_00123"/>
    </source>
</evidence>
<dbReference type="GO" id="GO:0004814">
    <property type="term" value="F:arginine-tRNA ligase activity"/>
    <property type="evidence" value="ECO:0007669"/>
    <property type="project" value="UniProtKB-UniRule"/>
</dbReference>
<dbReference type="Pfam" id="PF03485">
    <property type="entry name" value="Arg_tRNA_synt_N"/>
    <property type="match status" value="1"/>
</dbReference>
<evidence type="ECO:0000313" key="12">
    <source>
        <dbReference type="EMBL" id="PJA45085.1"/>
    </source>
</evidence>
<dbReference type="Gene3D" id="3.30.1360.70">
    <property type="entry name" value="Arginyl tRNA synthetase N-terminal domain"/>
    <property type="match status" value="1"/>
</dbReference>
<dbReference type="CDD" id="cd07956">
    <property type="entry name" value="Anticodon_Ia_Arg"/>
    <property type="match status" value="1"/>
</dbReference>
<accession>A0A2M7XB41</accession>
<dbReference type="SMART" id="SM00836">
    <property type="entry name" value="DALR_1"/>
    <property type="match status" value="1"/>
</dbReference>
<evidence type="ECO:0000256" key="7">
    <source>
        <dbReference type="ARBA" id="ARBA00049339"/>
    </source>
</evidence>
<dbReference type="GO" id="GO:0006420">
    <property type="term" value="P:arginyl-tRNA aminoacylation"/>
    <property type="evidence" value="ECO:0007669"/>
    <property type="project" value="UniProtKB-UniRule"/>
</dbReference>
<dbReference type="NCBIfam" id="TIGR00456">
    <property type="entry name" value="argS"/>
    <property type="match status" value="1"/>
</dbReference>
<dbReference type="Pfam" id="PF00750">
    <property type="entry name" value="tRNA-synt_1d"/>
    <property type="match status" value="1"/>
</dbReference>
<comment type="subunit">
    <text evidence="8">Monomer.</text>
</comment>
<dbReference type="InterPro" id="IPR005148">
    <property type="entry name" value="Arg-tRNA-synth_N"/>
</dbReference>
<dbReference type="GO" id="GO:0005524">
    <property type="term" value="F:ATP binding"/>
    <property type="evidence" value="ECO:0007669"/>
    <property type="project" value="UniProtKB-UniRule"/>
</dbReference>
<dbReference type="PRINTS" id="PR01038">
    <property type="entry name" value="TRNASYNTHARG"/>
</dbReference>
<keyword evidence="5 8" id="KW-0648">Protein biosynthesis</keyword>